<dbReference type="PRINTS" id="PR00249">
    <property type="entry name" value="GPCRSECRETIN"/>
</dbReference>
<dbReference type="InterPro" id="IPR050332">
    <property type="entry name" value="GPCR_2"/>
</dbReference>
<keyword evidence="3" id="KW-1003">Cell membrane</keyword>
<sequence length="441" mass="49449">MSKFSLHPANFEECLISQGDAPYTVPQKLFCNATWDSVLCWPPTLIGSETKLPCPKYLKLPENRFATKYCGRDGKWIGIHPGNEVFPKSFYPGWTNYSECTGLKYDIPVPAPTNKTPGTLFNASEPSSVSVGILPFHSEGVDVLSTLLLILSLTMILVSVIITFCSRGPVPTRKKLYRNCFAALLVHDSLELVIRMGRIVQSEDIINDVETCVSIGVIVTLSSSAIYTWITIISVYFSLTKSGIVIENKMYYVLCLLGWFIPTVITIIWLSVTVLSGNLKCINGELEFTKPESGFWIIEGINVFLISLSWLLIISFLWKYKHHETHRRFAENKSLILELVNIRQSAYKMLIVLCYLTSGYIIYVITAQQALTETTSYILVVILFSRGILLSVFMCLLEDSCKCWDGVYSVESMTESETSLAPSNTSTLTTPSSVNIHRISR</sequence>
<proteinExistence type="inferred from homology"/>
<dbReference type="InterPro" id="IPR001879">
    <property type="entry name" value="GPCR_2_extracellular_dom"/>
</dbReference>
<evidence type="ECO:0000256" key="10">
    <source>
        <dbReference type="ARBA" id="ARBA00023224"/>
    </source>
</evidence>
<dbReference type="GO" id="GO:0005886">
    <property type="term" value="C:plasma membrane"/>
    <property type="evidence" value="ECO:0007669"/>
    <property type="project" value="UniProtKB-SubCell"/>
</dbReference>
<reference evidence="15" key="1">
    <citation type="submission" date="2025-08" db="UniProtKB">
        <authorList>
            <consortium name="RefSeq"/>
        </authorList>
    </citation>
    <scope>IDENTIFICATION</scope>
    <source>
        <tissue evidence="15">Whole sample</tissue>
    </source>
</reference>
<dbReference type="SMART" id="SM00008">
    <property type="entry name" value="HormR"/>
    <property type="match status" value="1"/>
</dbReference>
<keyword evidence="10" id="KW-0807">Transducer</keyword>
<feature type="transmembrane region" description="Helical" evidence="11">
    <location>
        <begin position="377"/>
        <end position="397"/>
    </location>
</feature>
<dbReference type="PROSITE" id="PS50261">
    <property type="entry name" value="G_PROTEIN_RECEP_F2_4"/>
    <property type="match status" value="1"/>
</dbReference>
<dbReference type="InterPro" id="IPR000832">
    <property type="entry name" value="GPCR_2_secretin-like"/>
</dbReference>
<evidence type="ECO:0000256" key="7">
    <source>
        <dbReference type="ARBA" id="ARBA00023136"/>
    </source>
</evidence>
<name>A0A8B8DU92_CRAVI</name>
<gene>
    <name evidence="15" type="primary">LOC111129392</name>
</gene>
<dbReference type="GO" id="GO:0008528">
    <property type="term" value="F:G protein-coupled peptide receptor activity"/>
    <property type="evidence" value="ECO:0007669"/>
    <property type="project" value="TreeGrafter"/>
</dbReference>
<dbReference type="KEGG" id="cvn:111129392"/>
<dbReference type="GO" id="GO:0007188">
    <property type="term" value="P:adenylate cyclase-modulating G protein-coupled receptor signaling pathway"/>
    <property type="evidence" value="ECO:0007669"/>
    <property type="project" value="TreeGrafter"/>
</dbReference>
<dbReference type="Pfam" id="PF02793">
    <property type="entry name" value="HRM"/>
    <property type="match status" value="1"/>
</dbReference>
<evidence type="ECO:0000256" key="1">
    <source>
        <dbReference type="ARBA" id="ARBA00004651"/>
    </source>
</evidence>
<keyword evidence="7 11" id="KW-0472">Membrane</keyword>
<keyword evidence="8" id="KW-0675">Receptor</keyword>
<dbReference type="GO" id="GO:0007166">
    <property type="term" value="P:cell surface receptor signaling pathway"/>
    <property type="evidence" value="ECO:0007669"/>
    <property type="project" value="InterPro"/>
</dbReference>
<feature type="transmembrane region" description="Helical" evidence="11">
    <location>
        <begin position="346"/>
        <end position="365"/>
    </location>
</feature>
<comment type="similarity">
    <text evidence="2">Belongs to the G-protein coupled receptor 2 family.</text>
</comment>
<dbReference type="OrthoDB" id="5967113at2759"/>
<feature type="transmembrane region" description="Helical" evidence="11">
    <location>
        <begin position="295"/>
        <end position="318"/>
    </location>
</feature>
<dbReference type="Gene3D" id="4.10.1240.10">
    <property type="entry name" value="GPCR, family 2, extracellular hormone receptor domain"/>
    <property type="match status" value="1"/>
</dbReference>
<organism evidence="14 15">
    <name type="scientific">Crassostrea virginica</name>
    <name type="common">Eastern oyster</name>
    <dbReference type="NCBI Taxonomy" id="6565"/>
    <lineage>
        <taxon>Eukaryota</taxon>
        <taxon>Metazoa</taxon>
        <taxon>Spiralia</taxon>
        <taxon>Lophotrochozoa</taxon>
        <taxon>Mollusca</taxon>
        <taxon>Bivalvia</taxon>
        <taxon>Autobranchia</taxon>
        <taxon>Pteriomorphia</taxon>
        <taxon>Ostreida</taxon>
        <taxon>Ostreoidea</taxon>
        <taxon>Ostreidae</taxon>
        <taxon>Crassostrea</taxon>
    </lineage>
</organism>
<evidence type="ECO:0000313" key="14">
    <source>
        <dbReference type="Proteomes" id="UP000694844"/>
    </source>
</evidence>
<evidence type="ECO:0000259" key="12">
    <source>
        <dbReference type="PROSITE" id="PS50227"/>
    </source>
</evidence>
<evidence type="ECO:0000256" key="9">
    <source>
        <dbReference type="ARBA" id="ARBA00023180"/>
    </source>
</evidence>
<dbReference type="AlphaFoldDB" id="A0A8B8DU92"/>
<keyword evidence="14" id="KW-1185">Reference proteome</keyword>
<dbReference type="SUPFAM" id="SSF111418">
    <property type="entry name" value="Hormone receptor domain"/>
    <property type="match status" value="1"/>
</dbReference>
<dbReference type="InterPro" id="IPR017983">
    <property type="entry name" value="GPCR_2_secretin-like_CS"/>
</dbReference>
<evidence type="ECO:0000256" key="2">
    <source>
        <dbReference type="ARBA" id="ARBA00005314"/>
    </source>
</evidence>
<keyword evidence="6" id="KW-0297">G-protein coupled receptor</keyword>
<comment type="subcellular location">
    <subcellularLocation>
        <location evidence="1">Cell membrane</location>
        <topology evidence="1">Multi-pass membrane protein</topology>
    </subcellularLocation>
</comment>
<dbReference type="GeneID" id="111129392"/>
<accession>A0A8B8DU92</accession>
<feature type="domain" description="G-protein coupled receptors family 2 profile 2" evidence="13">
    <location>
        <begin position="141"/>
        <end position="398"/>
    </location>
</feature>
<evidence type="ECO:0000256" key="8">
    <source>
        <dbReference type="ARBA" id="ARBA00023170"/>
    </source>
</evidence>
<evidence type="ECO:0000256" key="11">
    <source>
        <dbReference type="SAM" id="Phobius"/>
    </source>
</evidence>
<feature type="transmembrane region" description="Helical" evidence="11">
    <location>
        <begin position="214"/>
        <end position="239"/>
    </location>
</feature>
<dbReference type="InterPro" id="IPR017981">
    <property type="entry name" value="GPCR_2-like_7TM"/>
</dbReference>
<dbReference type="Proteomes" id="UP000694844">
    <property type="component" value="Chromosome 4"/>
</dbReference>
<evidence type="ECO:0000259" key="13">
    <source>
        <dbReference type="PROSITE" id="PS50261"/>
    </source>
</evidence>
<dbReference type="RefSeq" id="XP_022331460.1">
    <property type="nucleotide sequence ID" value="XM_022475752.1"/>
</dbReference>
<dbReference type="PROSITE" id="PS00649">
    <property type="entry name" value="G_PROTEIN_RECEP_F2_1"/>
    <property type="match status" value="1"/>
</dbReference>
<dbReference type="PANTHER" id="PTHR45620:SF17">
    <property type="entry name" value="PDF RECEPTOR"/>
    <property type="match status" value="1"/>
</dbReference>
<feature type="transmembrane region" description="Helical" evidence="11">
    <location>
        <begin position="143"/>
        <end position="164"/>
    </location>
</feature>
<dbReference type="PROSITE" id="PS50227">
    <property type="entry name" value="G_PROTEIN_RECEP_F2_3"/>
    <property type="match status" value="1"/>
</dbReference>
<dbReference type="PANTHER" id="PTHR45620">
    <property type="entry name" value="PDF RECEPTOR-LIKE PROTEIN-RELATED"/>
    <property type="match status" value="1"/>
</dbReference>
<feature type="transmembrane region" description="Helical" evidence="11">
    <location>
        <begin position="251"/>
        <end position="275"/>
    </location>
</feature>
<dbReference type="InterPro" id="IPR036445">
    <property type="entry name" value="GPCR_2_extracell_dom_sf"/>
</dbReference>
<evidence type="ECO:0000313" key="15">
    <source>
        <dbReference type="RefSeq" id="XP_022331460.1"/>
    </source>
</evidence>
<evidence type="ECO:0000256" key="4">
    <source>
        <dbReference type="ARBA" id="ARBA00022692"/>
    </source>
</evidence>
<keyword evidence="4 11" id="KW-0812">Transmembrane</keyword>
<evidence type="ECO:0000256" key="3">
    <source>
        <dbReference type="ARBA" id="ARBA00022475"/>
    </source>
</evidence>
<feature type="domain" description="G-protein coupled receptors family 2 profile 1" evidence="12">
    <location>
        <begin position="13"/>
        <end position="104"/>
    </location>
</feature>
<evidence type="ECO:0000256" key="5">
    <source>
        <dbReference type="ARBA" id="ARBA00022989"/>
    </source>
</evidence>
<dbReference type="Gene3D" id="1.20.1070.10">
    <property type="entry name" value="Rhodopsin 7-helix transmembrane proteins"/>
    <property type="match status" value="1"/>
</dbReference>
<keyword evidence="9" id="KW-0325">Glycoprotein</keyword>
<protein>
    <submittedName>
        <fullName evidence="15">PDF receptor-like</fullName>
    </submittedName>
</protein>
<keyword evidence="5 11" id="KW-1133">Transmembrane helix</keyword>
<evidence type="ECO:0000256" key="6">
    <source>
        <dbReference type="ARBA" id="ARBA00023040"/>
    </source>
</evidence>